<evidence type="ECO:0000313" key="14">
    <source>
        <dbReference type="Proteomes" id="UP000050961"/>
    </source>
</evidence>
<proteinExistence type="inferred from homology"/>
<evidence type="ECO:0000256" key="5">
    <source>
        <dbReference type="ARBA" id="ARBA00013189"/>
    </source>
</evidence>
<dbReference type="PANTHER" id="PTHR43725:SF53">
    <property type="entry name" value="UDP-ARABINOSE 4-EPIMERASE 1"/>
    <property type="match status" value="1"/>
</dbReference>
<evidence type="ECO:0000256" key="9">
    <source>
        <dbReference type="ARBA" id="ARBA00023235"/>
    </source>
</evidence>
<keyword evidence="9 11" id="KW-0413">Isomerase</keyword>
<evidence type="ECO:0000259" key="12">
    <source>
        <dbReference type="Pfam" id="PF01370"/>
    </source>
</evidence>
<keyword evidence="14" id="KW-1185">Reference proteome</keyword>
<dbReference type="OrthoDB" id="9801785at2"/>
<evidence type="ECO:0000256" key="3">
    <source>
        <dbReference type="ARBA" id="ARBA00004947"/>
    </source>
</evidence>
<dbReference type="AlphaFoldDB" id="A0A023CXC5"/>
<protein>
    <recommendedName>
        <fullName evidence="6 11">UDP-glucose 4-epimerase</fullName>
        <ecNumber evidence="5 11">5.1.3.2</ecNumber>
    </recommendedName>
</protein>
<dbReference type="Pfam" id="PF01370">
    <property type="entry name" value="Epimerase"/>
    <property type="match status" value="1"/>
</dbReference>
<sequence length="334" mass="36668">MAVLVLGGAGYIGSHAVDRLIQKGYDVAVVDNLVTGHRAAVNNKARFYEGDIRDAAFLNSVFEQEKVEGVIHFAAFSIVPESMKDPLKYFDNNTAGMVKLLEAMARYNVKKIVFSSTAATYGEPKEVPIRETAPQVPTNPYGESKLAMEKIMHWSDIAYGIKFVALRYFNVAGAKPDGSIGEDHHPETHLVPIILQVAAGEREQLQIFGNDYPTPDGTNVRDYVHVIDLADAHILALEYLKQGHESNAFNLGSSTGFSNKQILDAARSVTERPIPAVNAPRRAGDPSTLIAASDKARSILGWKPQYDDVKEIIKTAWNWKKNAPAGYDDRGGNE</sequence>
<evidence type="ECO:0000256" key="8">
    <source>
        <dbReference type="ARBA" id="ARBA00023144"/>
    </source>
</evidence>
<dbReference type="GO" id="GO:0033499">
    <property type="term" value="P:galactose catabolic process via UDP-galactose, Leloir pathway"/>
    <property type="evidence" value="ECO:0007669"/>
    <property type="project" value="TreeGrafter"/>
</dbReference>
<dbReference type="InterPro" id="IPR005886">
    <property type="entry name" value="UDP_G4E"/>
</dbReference>
<dbReference type="EMBL" id="AYZF01000008">
    <property type="protein sequence ID" value="KRN07041.1"/>
    <property type="molecule type" value="Genomic_DNA"/>
</dbReference>
<evidence type="ECO:0000256" key="4">
    <source>
        <dbReference type="ARBA" id="ARBA00007637"/>
    </source>
</evidence>
<dbReference type="Gene3D" id="3.90.25.10">
    <property type="entry name" value="UDP-galactose 4-epimerase, domain 1"/>
    <property type="match status" value="1"/>
</dbReference>
<comment type="caution">
    <text evidence="13">The sequence shown here is derived from an EMBL/GenBank/DDBJ whole genome shotgun (WGS) entry which is preliminary data.</text>
</comment>
<dbReference type="PANTHER" id="PTHR43725">
    <property type="entry name" value="UDP-GLUCOSE 4-EPIMERASE"/>
    <property type="match status" value="1"/>
</dbReference>
<dbReference type="STRING" id="1423806.FD15_GL000609"/>
<dbReference type="UniPathway" id="UPA00214"/>
<dbReference type="InterPro" id="IPR036291">
    <property type="entry name" value="NAD(P)-bd_dom_sf"/>
</dbReference>
<dbReference type="Gene3D" id="3.40.50.720">
    <property type="entry name" value="NAD(P)-binding Rossmann-like Domain"/>
    <property type="match status" value="1"/>
</dbReference>
<gene>
    <name evidence="13" type="ORF">FD15_GL000609</name>
</gene>
<dbReference type="EC" id="5.1.3.2" evidence="5 11"/>
<comment type="subunit">
    <text evidence="11">Homodimer.</text>
</comment>
<comment type="similarity">
    <text evidence="4 11">Belongs to the NAD(P)-dependent epimerase/dehydratase family.</text>
</comment>
<dbReference type="InterPro" id="IPR001509">
    <property type="entry name" value="Epimerase_deHydtase"/>
</dbReference>
<evidence type="ECO:0000256" key="7">
    <source>
        <dbReference type="ARBA" id="ARBA00023027"/>
    </source>
</evidence>
<dbReference type="eggNOG" id="COG1087">
    <property type="taxonomic scope" value="Bacteria"/>
</dbReference>
<dbReference type="Proteomes" id="UP000050961">
    <property type="component" value="Unassembled WGS sequence"/>
</dbReference>
<accession>A0A023CXC5</accession>
<comment type="catalytic activity">
    <reaction evidence="1 11">
        <text>UDP-alpha-D-glucose = UDP-alpha-D-galactose</text>
        <dbReference type="Rhea" id="RHEA:22168"/>
        <dbReference type="ChEBI" id="CHEBI:58885"/>
        <dbReference type="ChEBI" id="CHEBI:66914"/>
        <dbReference type="EC" id="5.1.3.2"/>
    </reaction>
</comment>
<evidence type="ECO:0000256" key="6">
    <source>
        <dbReference type="ARBA" id="ARBA00018569"/>
    </source>
</evidence>
<evidence type="ECO:0000256" key="2">
    <source>
        <dbReference type="ARBA" id="ARBA00001911"/>
    </source>
</evidence>
<name>A0A023CXC5_9LACO</name>
<dbReference type="CDD" id="cd05247">
    <property type="entry name" value="UDP_G4E_1_SDR_e"/>
    <property type="match status" value="1"/>
</dbReference>
<keyword evidence="10 11" id="KW-0119">Carbohydrate metabolism</keyword>
<reference evidence="13 14" key="1">
    <citation type="journal article" date="2015" name="Genome Announc.">
        <title>Expanding the biotechnology potential of lactobacilli through comparative genomics of 213 strains and associated genera.</title>
        <authorList>
            <person name="Sun Z."/>
            <person name="Harris H.M."/>
            <person name="McCann A."/>
            <person name="Guo C."/>
            <person name="Argimon S."/>
            <person name="Zhang W."/>
            <person name="Yang X."/>
            <person name="Jeffery I.B."/>
            <person name="Cooney J.C."/>
            <person name="Kagawa T.F."/>
            <person name="Liu W."/>
            <person name="Song Y."/>
            <person name="Salvetti E."/>
            <person name="Wrobel A."/>
            <person name="Rasinkangas P."/>
            <person name="Parkhill J."/>
            <person name="Rea M.C."/>
            <person name="O'Sullivan O."/>
            <person name="Ritari J."/>
            <person name="Douillard F.P."/>
            <person name="Paul Ross R."/>
            <person name="Yang R."/>
            <person name="Briner A.E."/>
            <person name="Felis G.E."/>
            <person name="de Vos W.M."/>
            <person name="Barrangou R."/>
            <person name="Klaenhammer T.R."/>
            <person name="Caufield P.W."/>
            <person name="Cui Y."/>
            <person name="Zhang H."/>
            <person name="O'Toole P.W."/>
        </authorList>
    </citation>
    <scope>NUCLEOTIDE SEQUENCE [LARGE SCALE GENOMIC DNA]</scope>
    <source>
        <strain evidence="13 14">DSM 21376</strain>
    </source>
</reference>
<feature type="domain" description="NAD-dependent epimerase/dehydratase" evidence="12">
    <location>
        <begin position="3"/>
        <end position="252"/>
    </location>
</feature>
<dbReference type="SUPFAM" id="SSF51735">
    <property type="entry name" value="NAD(P)-binding Rossmann-fold domains"/>
    <property type="match status" value="1"/>
</dbReference>
<keyword evidence="7 11" id="KW-0520">NAD</keyword>
<dbReference type="RefSeq" id="WP_034988586.1">
    <property type="nucleotide sequence ID" value="NZ_AYZF01000008.1"/>
</dbReference>
<evidence type="ECO:0000313" key="13">
    <source>
        <dbReference type="EMBL" id="KRN07041.1"/>
    </source>
</evidence>
<organism evidence="13 14">
    <name type="scientific">Liquorilactobacillus sucicola DSM 21376 = JCM 15457</name>
    <dbReference type="NCBI Taxonomy" id="1423806"/>
    <lineage>
        <taxon>Bacteria</taxon>
        <taxon>Bacillati</taxon>
        <taxon>Bacillota</taxon>
        <taxon>Bacilli</taxon>
        <taxon>Lactobacillales</taxon>
        <taxon>Lactobacillaceae</taxon>
        <taxon>Liquorilactobacillus</taxon>
    </lineage>
</organism>
<evidence type="ECO:0000256" key="11">
    <source>
        <dbReference type="RuleBase" id="RU366046"/>
    </source>
</evidence>
<evidence type="ECO:0000256" key="1">
    <source>
        <dbReference type="ARBA" id="ARBA00000083"/>
    </source>
</evidence>
<dbReference type="NCBIfam" id="TIGR01179">
    <property type="entry name" value="galE"/>
    <property type="match status" value="1"/>
</dbReference>
<comment type="pathway">
    <text evidence="3 11">Carbohydrate metabolism; galactose metabolism.</text>
</comment>
<comment type="cofactor">
    <cofactor evidence="2 11">
        <name>NAD(+)</name>
        <dbReference type="ChEBI" id="CHEBI:57540"/>
    </cofactor>
</comment>
<keyword evidence="8" id="KW-0299">Galactose metabolism</keyword>
<evidence type="ECO:0000256" key="10">
    <source>
        <dbReference type="ARBA" id="ARBA00023277"/>
    </source>
</evidence>
<dbReference type="GO" id="GO:0003978">
    <property type="term" value="F:UDP-glucose 4-epimerase activity"/>
    <property type="evidence" value="ECO:0007669"/>
    <property type="project" value="UniProtKB-UniRule"/>
</dbReference>
<dbReference type="PATRIC" id="fig|1423806.3.peg.620"/>